<dbReference type="AlphaFoldDB" id="A0A086ZKP7"/>
<sequence>MVRRRDSVIVEHRHATGALDESPPTLYGSATMSLFVTCTNVDRRAFREDSREQYEQSEY</sequence>
<evidence type="ECO:0000313" key="2">
    <source>
        <dbReference type="Proteomes" id="UP000029093"/>
    </source>
</evidence>
<reference evidence="1 2" key="1">
    <citation type="submission" date="2014-03" db="EMBL/GenBank/DDBJ databases">
        <title>Genomics of Bifidobacteria.</title>
        <authorList>
            <person name="Ventura M."/>
            <person name="Milani C."/>
            <person name="Lugli G.A."/>
        </authorList>
    </citation>
    <scope>NUCLEOTIDE SEQUENCE [LARGE SCALE GENOMIC DNA]</scope>
    <source>
        <strain evidence="1 2">LMG 10736</strain>
    </source>
</reference>
<accession>A0A086ZKP7</accession>
<protein>
    <submittedName>
        <fullName evidence="1">Uncharacterized protein</fullName>
    </submittedName>
</protein>
<evidence type="ECO:0000313" key="1">
    <source>
        <dbReference type="EMBL" id="KFI47097.1"/>
    </source>
</evidence>
<proteinExistence type="predicted"/>
<organism evidence="1 2">
    <name type="scientific">Bifidobacterium boum</name>
    <dbReference type="NCBI Taxonomy" id="78343"/>
    <lineage>
        <taxon>Bacteria</taxon>
        <taxon>Bacillati</taxon>
        <taxon>Actinomycetota</taxon>
        <taxon>Actinomycetes</taxon>
        <taxon>Bifidobacteriales</taxon>
        <taxon>Bifidobacteriaceae</taxon>
        <taxon>Bifidobacterium</taxon>
    </lineage>
</organism>
<comment type="caution">
    <text evidence="1">The sequence shown here is derived from an EMBL/GenBank/DDBJ whole genome shotgun (WGS) entry which is preliminary data.</text>
</comment>
<gene>
    <name evidence="1" type="ORF">BBOU_1069</name>
</gene>
<dbReference type="Proteomes" id="UP000029093">
    <property type="component" value="Unassembled WGS sequence"/>
</dbReference>
<keyword evidence="2" id="KW-1185">Reference proteome</keyword>
<name>A0A086ZKP7_9BIFI</name>
<dbReference type="EMBL" id="JGYQ01000015">
    <property type="protein sequence ID" value="KFI47097.1"/>
    <property type="molecule type" value="Genomic_DNA"/>
</dbReference>